<gene>
    <name evidence="1" type="ORF">NCDO2118_0739</name>
</gene>
<reference evidence="1 2" key="1">
    <citation type="submission" date="2014-07" db="EMBL/GenBank/DDBJ databases">
        <title>Genome sequence of Lactococcus lactis subsp. lactis NCDO 2118, a GABA-producing strain.</title>
        <authorList>
            <person name="Oliveira L.C."/>
            <person name="Saraiva T.D.L."/>
            <person name="Soares S.C."/>
            <person name="Ramos R.T.J."/>
            <person name="Sa P.H.C.G."/>
            <person name="Carneiro A.R."/>
            <person name="Miranda F."/>
            <person name="Freire M."/>
            <person name="Renan W."/>
            <person name="Oliveira A.F.Jr."/>
            <person name="Santos A.R."/>
            <person name="Pinto A.C."/>
            <person name="Souza B.M."/>
            <person name="Castro C.P."/>
            <person name="Diniz C.A.A."/>
            <person name="Rocha C.S."/>
            <person name="Mariano D.C.B."/>
            <person name="Aguiar E.L."/>
            <person name="Folador E.L."/>
            <person name="Barbosa E.G.V."/>
            <person name="Aburjaile F.F."/>
            <person name="Goncalves L.A."/>
            <person name="Guimaraes L.C."/>
            <person name="Azevedo M.S.P."/>
            <person name="Agresti P.C.M."/>
            <person name="Faria R.F."/>
            <person name="Tiwari S."/>
            <person name="Almeida S.S."/>
            <person name="Hassan S.S."/>
            <person name="Pereira V.B."/>
            <person name="Abreu V.A.C."/>
            <person name="Pereira U.P."/>
            <person name="Dorella F.A."/>
            <person name="Carvalho A.F."/>
            <person name="Pereira F.L."/>
            <person name="Leal C.A.G."/>
            <person name="Figueiredo H.C.P."/>
            <person name="Silva A."/>
            <person name="Miyoshi A."/>
            <person name="Azevedo V."/>
        </authorList>
    </citation>
    <scope>NUCLEOTIDE SEQUENCE [LARGE SCALE GENOMIC DNA]</scope>
    <source>
        <strain evidence="1 2">NCDO 2118</strain>
    </source>
</reference>
<dbReference type="EMBL" id="CP009054">
    <property type="protein sequence ID" value="AII12230.1"/>
    <property type="molecule type" value="Genomic_DNA"/>
</dbReference>
<accession>A0ABC8A4H8</accession>
<proteinExistence type="predicted"/>
<dbReference type="AlphaFoldDB" id="A0ABC8A4H8"/>
<organism evidence="1 2">
    <name type="scientific">Lactococcus lactis subsp. lactis NCDO 2118</name>
    <dbReference type="NCBI Taxonomy" id="1117941"/>
    <lineage>
        <taxon>Bacteria</taxon>
        <taxon>Bacillati</taxon>
        <taxon>Bacillota</taxon>
        <taxon>Bacilli</taxon>
        <taxon>Lactobacillales</taxon>
        <taxon>Streptococcaceae</taxon>
        <taxon>Lactococcus</taxon>
    </lineage>
</organism>
<dbReference type="RefSeq" id="WP_012897426.1">
    <property type="nucleotide sequence ID" value="NZ_CP009054.1"/>
</dbReference>
<protein>
    <submittedName>
        <fullName evidence="1">Uncharacterized protein</fullName>
    </submittedName>
</protein>
<evidence type="ECO:0000313" key="2">
    <source>
        <dbReference type="Proteomes" id="UP000028594"/>
    </source>
</evidence>
<sequence length="145" mass="16500">MKLTSQLQSQVAPDYVISGRNAVSYYGLCSFDSNVECLECDEIADRNLNPYFNNLIFVSESEPEDIVLADSGVRYASLNKAIVDYFDNAYDDSAIDEIFDSMSDEQIKSFKQYLEIKNITSFDNGDIRINRIINESMKNRISDSN</sequence>
<evidence type="ECO:0000313" key="1">
    <source>
        <dbReference type="EMBL" id="AII12230.1"/>
    </source>
</evidence>
<dbReference type="Proteomes" id="UP000028594">
    <property type="component" value="Chromosome"/>
</dbReference>
<name>A0ABC8A4H8_LACLL</name>
<dbReference type="KEGG" id="llx:NCDO2118_0739"/>